<dbReference type="AlphaFoldDB" id="A0A1I0R0E3"/>
<name>A0A1I0R0E3_9FIRM</name>
<gene>
    <name evidence="1" type="ORF">SAMN05421659_110116</name>
</gene>
<evidence type="ECO:0000313" key="1">
    <source>
        <dbReference type="EMBL" id="SEW33463.1"/>
    </source>
</evidence>
<reference evidence="1 2" key="1">
    <citation type="submission" date="2016-10" db="EMBL/GenBank/DDBJ databases">
        <authorList>
            <person name="de Groot N.N."/>
        </authorList>
    </citation>
    <scope>NUCLEOTIDE SEQUENCE [LARGE SCALE GENOMIC DNA]</scope>
    <source>
        <strain evidence="1 2">DSM 9179</strain>
    </source>
</reference>
<dbReference type="RefSeq" id="WP_092454867.1">
    <property type="nucleotide sequence ID" value="NZ_FOJI01000010.1"/>
</dbReference>
<keyword evidence="2" id="KW-1185">Reference proteome</keyword>
<evidence type="ECO:0008006" key="3">
    <source>
        <dbReference type="Google" id="ProtNLM"/>
    </source>
</evidence>
<dbReference type="EMBL" id="FOJI01000010">
    <property type="protein sequence ID" value="SEW33463.1"/>
    <property type="molecule type" value="Genomic_DNA"/>
</dbReference>
<accession>A0A1I0R0E3</accession>
<evidence type="ECO:0000313" key="2">
    <source>
        <dbReference type="Proteomes" id="UP000199701"/>
    </source>
</evidence>
<dbReference type="OrthoDB" id="9799038at2"/>
<organism evidence="1 2">
    <name type="scientific">[Clostridium] fimetarium</name>
    <dbReference type="NCBI Taxonomy" id="99656"/>
    <lineage>
        <taxon>Bacteria</taxon>
        <taxon>Bacillati</taxon>
        <taxon>Bacillota</taxon>
        <taxon>Clostridia</taxon>
        <taxon>Lachnospirales</taxon>
        <taxon>Lachnospiraceae</taxon>
    </lineage>
</organism>
<proteinExistence type="predicted"/>
<dbReference type="Proteomes" id="UP000199701">
    <property type="component" value="Unassembled WGS sequence"/>
</dbReference>
<dbReference type="STRING" id="99656.SAMN05421659_110116"/>
<protein>
    <recommendedName>
        <fullName evidence="3">Helix-turn-helix domain-containing protein</fullName>
    </recommendedName>
</protein>
<sequence>MEYLTSSEIAKIWGISSRRVTLLCNEGRVEGAEKKGVMWLIPEKAQKPSDPRKRGE</sequence>